<comment type="subunit">
    <text evidence="6">Component of the Mediator complex.</text>
</comment>
<evidence type="ECO:0000256" key="5">
    <source>
        <dbReference type="ARBA" id="ARBA00023242"/>
    </source>
</evidence>
<dbReference type="Pfam" id="PF05983">
    <property type="entry name" value="Med7"/>
    <property type="match status" value="1"/>
</dbReference>
<evidence type="ECO:0000256" key="1">
    <source>
        <dbReference type="ARBA" id="ARBA00004123"/>
    </source>
</evidence>
<proteinExistence type="inferred from homology"/>
<dbReference type="GO" id="GO:0003712">
    <property type="term" value="F:transcription coregulator activity"/>
    <property type="evidence" value="ECO:0007669"/>
    <property type="project" value="InterPro"/>
</dbReference>
<dbReference type="GO" id="GO:0070847">
    <property type="term" value="C:core mediator complex"/>
    <property type="evidence" value="ECO:0007669"/>
    <property type="project" value="TreeGrafter"/>
</dbReference>
<dbReference type="PANTHER" id="PTHR21428">
    <property type="entry name" value="MEDIATOR OF RNA POLYMERASE II TRANSCRIPTION SUBUNIT 7"/>
    <property type="match status" value="1"/>
</dbReference>
<gene>
    <name evidence="8" type="ORF">Bathy08g05070</name>
</gene>
<keyword evidence="6" id="KW-0010">Activator</keyword>
<dbReference type="RefSeq" id="XP_007511533.1">
    <property type="nucleotide sequence ID" value="XM_007511471.1"/>
</dbReference>
<dbReference type="InterPro" id="IPR044888">
    <property type="entry name" value="Mediatior_Med7_sf"/>
</dbReference>
<feature type="region of interest" description="Disordered" evidence="7">
    <location>
        <begin position="1"/>
        <end position="45"/>
    </location>
</feature>
<keyword evidence="9" id="KW-1185">Reference proteome</keyword>
<evidence type="ECO:0000313" key="8">
    <source>
        <dbReference type="EMBL" id="CCO17654.1"/>
    </source>
</evidence>
<dbReference type="SUPFAM" id="SSF140718">
    <property type="entry name" value="Mediator hinge subcomplex-like"/>
    <property type="match status" value="1"/>
</dbReference>
<dbReference type="eggNOG" id="KOG0570">
    <property type="taxonomic scope" value="Eukaryota"/>
</dbReference>
<dbReference type="PANTHER" id="PTHR21428:SF11">
    <property type="entry name" value="MEDIATOR OF RNA POLYMERASE II TRANSCRIPTION SUBUNIT 7"/>
    <property type="match status" value="1"/>
</dbReference>
<dbReference type="EMBL" id="FO082271">
    <property type="protein sequence ID" value="CCO17654.1"/>
    <property type="molecule type" value="Genomic_DNA"/>
</dbReference>
<keyword evidence="4 6" id="KW-0804">Transcription</keyword>
<evidence type="ECO:0000256" key="6">
    <source>
        <dbReference type="RuleBase" id="RU364060"/>
    </source>
</evidence>
<evidence type="ECO:0000256" key="7">
    <source>
        <dbReference type="SAM" id="MobiDB-lite"/>
    </source>
</evidence>
<sequence>MPSVSSKSPFPPPPEFYKLYRQSGGKKDETETKTPPLPPLLPERGETYETFGATHADPSKLLAPELLIDDPDFPFQKLYTIVPQNTDNNKKKIINAKGEIQKLNREILERFAALANDLQNAPSRANERIEEIALLYNNLHHLLNTIRPLQARETIAFILKQQIEEKKQALKELQESLKVDE</sequence>
<evidence type="ECO:0000256" key="3">
    <source>
        <dbReference type="ARBA" id="ARBA00023015"/>
    </source>
</evidence>
<dbReference type="InterPro" id="IPR009244">
    <property type="entry name" value="Mediatior_Med7"/>
</dbReference>
<evidence type="ECO:0000256" key="4">
    <source>
        <dbReference type="ARBA" id="ARBA00023163"/>
    </source>
</evidence>
<reference evidence="8 9" key="1">
    <citation type="submission" date="2011-10" db="EMBL/GenBank/DDBJ databases">
        <authorList>
            <person name="Genoscope - CEA"/>
        </authorList>
    </citation>
    <scope>NUCLEOTIDE SEQUENCE [LARGE SCALE GENOMIC DNA]</scope>
    <source>
        <strain evidence="8 9">RCC 1105</strain>
    </source>
</reference>
<keyword evidence="3 6" id="KW-0805">Transcription regulation</keyword>
<dbReference type="GO" id="GO:0006357">
    <property type="term" value="P:regulation of transcription by RNA polymerase II"/>
    <property type="evidence" value="ECO:0007669"/>
    <property type="project" value="InterPro"/>
</dbReference>
<comment type="function">
    <text evidence="6">Component of the Mediator complex, a coactivator involved in the regulated transcription of nearly all RNA polymerase II-dependent genes. Mediator functions as a bridge to convey information from gene-specific regulatory proteins to the basal RNA polymerase II transcription machinery.</text>
</comment>
<accession>K8EI08</accession>
<organism evidence="8 9">
    <name type="scientific">Bathycoccus prasinos</name>
    <dbReference type="NCBI Taxonomy" id="41875"/>
    <lineage>
        <taxon>Eukaryota</taxon>
        <taxon>Viridiplantae</taxon>
        <taxon>Chlorophyta</taxon>
        <taxon>Mamiellophyceae</taxon>
        <taxon>Mamiellales</taxon>
        <taxon>Bathycoccaceae</taxon>
        <taxon>Bathycoccus</taxon>
    </lineage>
</organism>
<comment type="subcellular location">
    <subcellularLocation>
        <location evidence="1 6">Nucleus</location>
    </subcellularLocation>
</comment>
<evidence type="ECO:0000313" key="9">
    <source>
        <dbReference type="Proteomes" id="UP000198341"/>
    </source>
</evidence>
<dbReference type="STRING" id="41875.K8EI08"/>
<dbReference type="Proteomes" id="UP000198341">
    <property type="component" value="Chromosome 8"/>
</dbReference>
<dbReference type="GO" id="GO:0016592">
    <property type="term" value="C:mediator complex"/>
    <property type="evidence" value="ECO:0007669"/>
    <property type="project" value="InterPro"/>
</dbReference>
<dbReference type="InterPro" id="IPR037212">
    <property type="entry name" value="Med7/Med21-like"/>
</dbReference>
<comment type="similarity">
    <text evidence="2 6">Belongs to the Mediator complex subunit 7 family.</text>
</comment>
<dbReference type="Gene3D" id="6.10.140.200">
    <property type="match status" value="1"/>
</dbReference>
<evidence type="ECO:0000256" key="2">
    <source>
        <dbReference type="ARBA" id="ARBA00009994"/>
    </source>
</evidence>
<dbReference type="AlphaFoldDB" id="K8EI08"/>
<dbReference type="KEGG" id="bpg:Bathy08g05070"/>
<name>K8EI08_9CHLO</name>
<keyword evidence="5 6" id="KW-0539">Nucleus</keyword>
<protein>
    <recommendedName>
        <fullName evidence="6">Mediator of RNA polymerase II transcription subunit 7</fullName>
    </recommendedName>
</protein>
<dbReference type="GeneID" id="19014487"/>